<evidence type="ECO:0000256" key="1">
    <source>
        <dbReference type="ARBA" id="ARBA00023015"/>
    </source>
</evidence>
<comment type="caution">
    <text evidence="7">The sequence shown here is derived from an EMBL/GenBank/DDBJ whole genome shotgun (WGS) entry which is preliminary data.</text>
</comment>
<keyword evidence="1" id="KW-0805">Transcription regulation</keyword>
<dbReference type="Gene3D" id="2.170.150.80">
    <property type="entry name" value="NAC domain"/>
    <property type="match status" value="1"/>
</dbReference>
<dbReference type="SUPFAM" id="SSF101941">
    <property type="entry name" value="NAC domain"/>
    <property type="match status" value="1"/>
</dbReference>
<dbReference type="GO" id="GO:0000976">
    <property type="term" value="F:transcription cis-regulatory region binding"/>
    <property type="evidence" value="ECO:0007669"/>
    <property type="project" value="UniProtKB-ARBA"/>
</dbReference>
<evidence type="ECO:0000313" key="7">
    <source>
        <dbReference type="EMBL" id="KAK4759020.1"/>
    </source>
</evidence>
<dbReference type="FunFam" id="2.170.150.80:FF:000006">
    <property type="entry name" value="NAC domain-containing protein 100-like"/>
    <property type="match status" value="1"/>
</dbReference>
<keyword evidence="4" id="KW-0539">Nucleus</keyword>
<evidence type="ECO:0000256" key="2">
    <source>
        <dbReference type="ARBA" id="ARBA00023125"/>
    </source>
</evidence>
<feature type="domain" description="NAC" evidence="6">
    <location>
        <begin position="16"/>
        <end position="166"/>
    </location>
</feature>
<feature type="region of interest" description="Disordered" evidence="5">
    <location>
        <begin position="1"/>
        <end position="20"/>
    </location>
</feature>
<dbReference type="PROSITE" id="PS51005">
    <property type="entry name" value="NAC"/>
    <property type="match status" value="1"/>
</dbReference>
<feature type="region of interest" description="Disordered" evidence="5">
    <location>
        <begin position="328"/>
        <end position="347"/>
    </location>
</feature>
<dbReference type="GO" id="GO:0006355">
    <property type="term" value="P:regulation of DNA-templated transcription"/>
    <property type="evidence" value="ECO:0007669"/>
    <property type="project" value="InterPro"/>
</dbReference>
<dbReference type="Pfam" id="PF02365">
    <property type="entry name" value="NAM"/>
    <property type="match status" value="1"/>
</dbReference>
<dbReference type="EMBL" id="JAXIOK010000012">
    <property type="protein sequence ID" value="KAK4759020.1"/>
    <property type="molecule type" value="Genomic_DNA"/>
</dbReference>
<dbReference type="PANTHER" id="PTHR31744">
    <property type="entry name" value="PROTEIN CUP-SHAPED COTYLEDON 2-RELATED"/>
    <property type="match status" value="1"/>
</dbReference>
<name>A0AAN7Q8N7_9MYRT</name>
<evidence type="ECO:0000256" key="3">
    <source>
        <dbReference type="ARBA" id="ARBA00023163"/>
    </source>
</evidence>
<dbReference type="PANTHER" id="PTHR31744:SF92">
    <property type="entry name" value="NAC DOMAIN-CONTAINING PROTEIN 87"/>
    <property type="match status" value="1"/>
</dbReference>
<accession>A0AAN7Q8N7</accession>
<dbReference type="GO" id="GO:0005634">
    <property type="term" value="C:nucleus"/>
    <property type="evidence" value="ECO:0007669"/>
    <property type="project" value="UniProtKB-ARBA"/>
</dbReference>
<reference evidence="7 8" key="1">
    <citation type="journal article" date="2023" name="Hortic Res">
        <title>Pangenome of water caltrop reveals structural variations and asymmetric subgenome divergence after allopolyploidization.</title>
        <authorList>
            <person name="Zhang X."/>
            <person name="Chen Y."/>
            <person name="Wang L."/>
            <person name="Yuan Y."/>
            <person name="Fang M."/>
            <person name="Shi L."/>
            <person name="Lu R."/>
            <person name="Comes H.P."/>
            <person name="Ma Y."/>
            <person name="Chen Y."/>
            <person name="Huang G."/>
            <person name="Zhou Y."/>
            <person name="Zheng Z."/>
            <person name="Qiu Y."/>
        </authorList>
    </citation>
    <scope>NUCLEOTIDE SEQUENCE [LARGE SCALE GENOMIC DNA]</scope>
    <source>
        <tissue evidence="7">Roots</tissue>
    </source>
</reference>
<evidence type="ECO:0000256" key="4">
    <source>
        <dbReference type="ARBA" id="ARBA00023242"/>
    </source>
</evidence>
<keyword evidence="8" id="KW-1185">Reference proteome</keyword>
<protein>
    <recommendedName>
        <fullName evidence="6">NAC domain-containing protein</fullName>
    </recommendedName>
</protein>
<gene>
    <name evidence="7" type="ORF">SAY87_020321</name>
</gene>
<evidence type="ECO:0000259" key="6">
    <source>
        <dbReference type="PROSITE" id="PS51005"/>
    </source>
</evidence>
<evidence type="ECO:0000313" key="8">
    <source>
        <dbReference type="Proteomes" id="UP001345219"/>
    </source>
</evidence>
<dbReference type="AlphaFoldDB" id="A0AAN7Q8N7"/>
<sequence length="383" mass="43638">MDEPNEVNKDDGPVDLPPGFRFHPTDEEIITYYLSPKAIDRNFSSIVIGEVDMNKCEPWDMPRKAKMGEKEWYFFCHRDRKYPTGTRTNRATESGYWKATGKDKEIFHGKDRLVGMKKTLVFYHGRAPRGEKTDWVMHEFRLEGKLHYDLHRASKDDWVVCRVLHKNITGVKKPAPTILGGAQLRQFDSFVDDDQLDHPFSSTPPLIGLPCLTEPTSSAFNGAVEDNEFKLTKGVDNYMDLDLSSSSLFIPKSSDGKYFYFPSGSSELHDQMVIRNNSGYSRMMNVMTTNQISPFLDPLSSASIEALGSISPKILYPKKRSHLHCKEEQCSDPHRESTVSLSQDTSLTSDIDQTAEKSYSNQQRLKISTLEDNIANIDCLWDL</sequence>
<feature type="compositionally biased region" description="Basic and acidic residues" evidence="5">
    <location>
        <begin position="328"/>
        <end position="337"/>
    </location>
</feature>
<feature type="compositionally biased region" description="Basic and acidic residues" evidence="5">
    <location>
        <begin position="1"/>
        <end position="12"/>
    </location>
</feature>
<keyword evidence="2" id="KW-0238">DNA-binding</keyword>
<keyword evidence="3" id="KW-0804">Transcription</keyword>
<evidence type="ECO:0000256" key="5">
    <source>
        <dbReference type="SAM" id="MobiDB-lite"/>
    </source>
</evidence>
<organism evidence="7 8">
    <name type="scientific">Trapa incisa</name>
    <dbReference type="NCBI Taxonomy" id="236973"/>
    <lineage>
        <taxon>Eukaryota</taxon>
        <taxon>Viridiplantae</taxon>
        <taxon>Streptophyta</taxon>
        <taxon>Embryophyta</taxon>
        <taxon>Tracheophyta</taxon>
        <taxon>Spermatophyta</taxon>
        <taxon>Magnoliopsida</taxon>
        <taxon>eudicotyledons</taxon>
        <taxon>Gunneridae</taxon>
        <taxon>Pentapetalae</taxon>
        <taxon>rosids</taxon>
        <taxon>malvids</taxon>
        <taxon>Myrtales</taxon>
        <taxon>Lythraceae</taxon>
        <taxon>Trapa</taxon>
    </lineage>
</organism>
<dbReference type="InterPro" id="IPR036093">
    <property type="entry name" value="NAC_dom_sf"/>
</dbReference>
<dbReference type="InterPro" id="IPR003441">
    <property type="entry name" value="NAC-dom"/>
</dbReference>
<feature type="compositionally biased region" description="Polar residues" evidence="5">
    <location>
        <begin position="338"/>
        <end position="347"/>
    </location>
</feature>
<dbReference type="Proteomes" id="UP001345219">
    <property type="component" value="Chromosome 15"/>
</dbReference>
<proteinExistence type="predicted"/>